<dbReference type="eggNOG" id="ENOG502S6PE">
    <property type="taxonomic scope" value="Eukaryota"/>
</dbReference>
<name>A0A1S2YDB9_CICAR</name>
<evidence type="ECO:0000313" key="3">
    <source>
        <dbReference type="RefSeq" id="XP_004502510.2"/>
    </source>
</evidence>
<keyword evidence="2" id="KW-1185">Reference proteome</keyword>
<dbReference type="RefSeq" id="XP_004502510.2">
    <property type="nucleotide sequence ID" value="XM_004502453.2"/>
</dbReference>
<dbReference type="PANTHER" id="PTHR21068">
    <property type="entry name" value="SPARTIN"/>
    <property type="match status" value="1"/>
</dbReference>
<accession>A0A1S2YDB9</accession>
<dbReference type="GeneID" id="101492224"/>
<dbReference type="OrthoDB" id="1902436at2759"/>
<feature type="chain" id="PRO_5018751721" evidence="1">
    <location>
        <begin position="16"/>
        <end position="280"/>
    </location>
</feature>
<sequence>MSTLLTKLFCFQTSALILMEYDDGQKQRLMRLGQFSVNLAMHINCPILATFCSIDEFQWPLTKDSVVIRIAKRTFAFALPGLLYGLQFPITSPSQLIHTLAKVFMKYGHYKDINDKGQGYQVEDNEPNMWNKLRAQVEPMAHETLKRLGQFPRVTNICLLQNQNSCYSKAHRMSRCTNMIINSMRNGTLTNNFVKFIVDNNAREGNAYASIHAFISVVEYGIELSWGVSDEDSIGVCSQDIGVKLWCLNEDGIFAFILSLDCGEKFDKGEGEIGMSLINL</sequence>
<dbReference type="Proteomes" id="UP000087171">
    <property type="component" value="Chromosome Ca5"/>
</dbReference>
<organism evidence="2 3">
    <name type="scientific">Cicer arietinum</name>
    <name type="common">Chickpea</name>
    <name type="synonym">Garbanzo</name>
    <dbReference type="NCBI Taxonomy" id="3827"/>
    <lineage>
        <taxon>Eukaryota</taxon>
        <taxon>Viridiplantae</taxon>
        <taxon>Streptophyta</taxon>
        <taxon>Embryophyta</taxon>
        <taxon>Tracheophyta</taxon>
        <taxon>Spermatophyta</taxon>
        <taxon>Magnoliopsida</taxon>
        <taxon>eudicotyledons</taxon>
        <taxon>Gunneridae</taxon>
        <taxon>Pentapetalae</taxon>
        <taxon>rosids</taxon>
        <taxon>fabids</taxon>
        <taxon>Fabales</taxon>
        <taxon>Fabaceae</taxon>
        <taxon>Papilionoideae</taxon>
        <taxon>50 kb inversion clade</taxon>
        <taxon>NPAAA clade</taxon>
        <taxon>Hologalegina</taxon>
        <taxon>IRL clade</taxon>
        <taxon>Cicereae</taxon>
        <taxon>Cicer</taxon>
    </lineage>
</organism>
<evidence type="ECO:0000313" key="2">
    <source>
        <dbReference type="Proteomes" id="UP000087171"/>
    </source>
</evidence>
<protein>
    <submittedName>
        <fullName evidence="3">Uncharacterized protein LOC101492224</fullName>
    </submittedName>
</protein>
<reference evidence="3" key="2">
    <citation type="submission" date="2025-08" db="UniProtKB">
        <authorList>
            <consortium name="RefSeq"/>
        </authorList>
    </citation>
    <scope>IDENTIFICATION</scope>
    <source>
        <tissue evidence="3">Etiolated seedlings</tissue>
    </source>
</reference>
<dbReference type="AlphaFoldDB" id="A0A1S2YDB9"/>
<reference evidence="2" key="1">
    <citation type="journal article" date="2013" name="Nat. Biotechnol.">
        <title>Draft genome sequence of chickpea (Cicer arietinum) provides a resource for trait improvement.</title>
        <authorList>
            <person name="Varshney R.K."/>
            <person name="Song C."/>
            <person name="Saxena R.K."/>
            <person name="Azam S."/>
            <person name="Yu S."/>
            <person name="Sharpe A.G."/>
            <person name="Cannon S."/>
            <person name="Baek J."/>
            <person name="Rosen B.D."/>
            <person name="Tar'an B."/>
            <person name="Millan T."/>
            <person name="Zhang X."/>
            <person name="Ramsay L.D."/>
            <person name="Iwata A."/>
            <person name="Wang Y."/>
            <person name="Nelson W."/>
            <person name="Farmer A.D."/>
            <person name="Gaur P.M."/>
            <person name="Soderlund C."/>
            <person name="Penmetsa R.V."/>
            <person name="Xu C."/>
            <person name="Bharti A.K."/>
            <person name="He W."/>
            <person name="Winter P."/>
            <person name="Zhao S."/>
            <person name="Hane J.K."/>
            <person name="Carrasquilla-Garcia N."/>
            <person name="Condie J.A."/>
            <person name="Upadhyaya H.D."/>
            <person name="Luo M.C."/>
            <person name="Thudi M."/>
            <person name="Gowda C.L."/>
            <person name="Singh N.P."/>
            <person name="Lichtenzveig J."/>
            <person name="Gali K.K."/>
            <person name="Rubio J."/>
            <person name="Nadarajan N."/>
            <person name="Dolezel J."/>
            <person name="Bansal K.C."/>
            <person name="Xu X."/>
            <person name="Edwards D."/>
            <person name="Zhang G."/>
            <person name="Kahl G."/>
            <person name="Gil J."/>
            <person name="Singh K.B."/>
            <person name="Datta S.K."/>
            <person name="Jackson S.A."/>
            <person name="Wang J."/>
            <person name="Cook D.R."/>
        </authorList>
    </citation>
    <scope>NUCLEOTIDE SEQUENCE [LARGE SCALE GENOMIC DNA]</scope>
    <source>
        <strain evidence="2">cv. CDC Frontier</strain>
    </source>
</reference>
<dbReference type="GO" id="GO:0005886">
    <property type="term" value="C:plasma membrane"/>
    <property type="evidence" value="ECO:0007669"/>
    <property type="project" value="TreeGrafter"/>
</dbReference>
<feature type="signal peptide" evidence="1">
    <location>
        <begin position="1"/>
        <end position="15"/>
    </location>
</feature>
<gene>
    <name evidence="3" type="primary">LOC101492224</name>
</gene>
<proteinExistence type="predicted"/>
<dbReference type="InterPro" id="IPR045036">
    <property type="entry name" value="Spartin-like"/>
</dbReference>
<dbReference type="PANTHER" id="PTHR21068:SF49">
    <property type="entry name" value="SENESCENCE DOMAIN-CONTAINING PROTEIN"/>
    <property type="match status" value="1"/>
</dbReference>
<evidence type="ECO:0000256" key="1">
    <source>
        <dbReference type="SAM" id="SignalP"/>
    </source>
</evidence>
<dbReference type="KEGG" id="cam:101492224"/>
<keyword evidence="1" id="KW-0732">Signal</keyword>
<dbReference type="PaxDb" id="3827-XP_004502510.1"/>